<feature type="compositionally biased region" description="Basic and acidic residues" evidence="1">
    <location>
        <begin position="71"/>
        <end position="120"/>
    </location>
</feature>
<dbReference type="InterPro" id="IPR045168">
    <property type="entry name" value="YTH_prot"/>
</dbReference>
<gene>
    <name evidence="3" type="ORF">LSH36_13g01049</name>
</gene>
<dbReference type="PROSITE" id="PS50882">
    <property type="entry name" value="YTH"/>
    <property type="match status" value="1"/>
</dbReference>
<feature type="compositionally biased region" description="Basic residues" evidence="1">
    <location>
        <begin position="221"/>
        <end position="230"/>
    </location>
</feature>
<dbReference type="Gene3D" id="3.10.590.10">
    <property type="entry name" value="ph1033 like domains"/>
    <property type="match status" value="1"/>
</dbReference>
<feature type="compositionally biased region" description="Basic residues" evidence="1">
    <location>
        <begin position="50"/>
        <end position="68"/>
    </location>
</feature>
<feature type="region of interest" description="Disordered" evidence="1">
    <location>
        <begin position="134"/>
        <end position="276"/>
    </location>
</feature>
<feature type="compositionally biased region" description="Acidic residues" evidence="1">
    <location>
        <begin position="171"/>
        <end position="182"/>
    </location>
</feature>
<dbReference type="AlphaFoldDB" id="A0AAD9NG75"/>
<comment type="caution">
    <text evidence="3">The sequence shown here is derived from an EMBL/GenBank/DDBJ whole genome shotgun (WGS) entry which is preliminary data.</text>
</comment>
<dbReference type="GO" id="GO:0000398">
    <property type="term" value="P:mRNA splicing, via spliceosome"/>
    <property type="evidence" value="ECO:0007669"/>
    <property type="project" value="TreeGrafter"/>
</dbReference>
<evidence type="ECO:0000259" key="2">
    <source>
        <dbReference type="PROSITE" id="PS50882"/>
    </source>
</evidence>
<feature type="compositionally biased region" description="Acidic residues" evidence="1">
    <location>
        <begin position="248"/>
        <end position="263"/>
    </location>
</feature>
<keyword evidence="4" id="KW-1185">Reference proteome</keyword>
<dbReference type="GO" id="GO:0003729">
    <property type="term" value="F:mRNA binding"/>
    <property type="evidence" value="ECO:0007669"/>
    <property type="project" value="TreeGrafter"/>
</dbReference>
<evidence type="ECO:0000313" key="3">
    <source>
        <dbReference type="EMBL" id="KAK2168880.1"/>
    </source>
</evidence>
<dbReference type="EMBL" id="JAODUP010000013">
    <property type="protein sequence ID" value="KAK2168880.1"/>
    <property type="molecule type" value="Genomic_DNA"/>
</dbReference>
<feature type="region of interest" description="Disordered" evidence="1">
    <location>
        <begin position="23"/>
        <end position="120"/>
    </location>
</feature>
<dbReference type="GO" id="GO:1990247">
    <property type="term" value="F:N6-methyladenosine-containing RNA reader activity"/>
    <property type="evidence" value="ECO:0007669"/>
    <property type="project" value="TreeGrafter"/>
</dbReference>
<organism evidence="3 4">
    <name type="scientific">Paralvinella palmiformis</name>
    <dbReference type="NCBI Taxonomy" id="53620"/>
    <lineage>
        <taxon>Eukaryota</taxon>
        <taxon>Metazoa</taxon>
        <taxon>Spiralia</taxon>
        <taxon>Lophotrochozoa</taxon>
        <taxon>Annelida</taxon>
        <taxon>Polychaeta</taxon>
        <taxon>Sedentaria</taxon>
        <taxon>Canalipalpata</taxon>
        <taxon>Terebellida</taxon>
        <taxon>Terebelliformia</taxon>
        <taxon>Alvinellidae</taxon>
        <taxon>Paralvinella</taxon>
    </lineage>
</organism>
<dbReference type="GO" id="GO:0005654">
    <property type="term" value="C:nucleoplasm"/>
    <property type="evidence" value="ECO:0007669"/>
    <property type="project" value="TreeGrafter"/>
</dbReference>
<name>A0AAD9NG75_9ANNE</name>
<sequence>MTSRVITDLEDLNVLDNILTTLDGDGELDQEYEDKKDKPGTSVKVATSKKSSKSSSRNKTKTVRHSTSKAKSNDTEKKTEPKDDKNTTSEIDSKRKSEEDELRHLEEERKRLEKENEEKRKRLEKLMAEEKAILEEAGTASSLTTNPLENGDVRKKKCVKGEKVKKRDDGALSDDEEDGGEEYDTRSEAGSRSRTSSISSSDVGSRSASSGEEIDGNKDSSRRKRKHSSGTKRGISPIEWDRRSESGEEHDDDDDDREEGETEGDSKRARTDSEMRDQTSKLRYIFRDARYFLIKSNNHENVSLAKAKGVWSTPPINESRLNGAFRQSSNVILVFSVKESGKFQGYARIASESDKNHPPIRWVLPTGLSARALSGVFKLDWINRKELSFPKTAHLYNPWNENKPVKIGRDGQELEPRVGEALCRLFPPDENIDIRAIAQKAKHSCREKLKDGHNGSGAYHSGSRYPADVQRLGSMPGGLWSSVGLLTKDFGYNGVARWGLDIMPG</sequence>
<dbReference type="GO" id="GO:0000381">
    <property type="term" value="P:regulation of alternative mRNA splicing, via spliceosome"/>
    <property type="evidence" value="ECO:0007669"/>
    <property type="project" value="TreeGrafter"/>
</dbReference>
<protein>
    <recommendedName>
        <fullName evidence="2">YTH domain-containing protein</fullName>
    </recommendedName>
</protein>
<dbReference type="Pfam" id="PF04146">
    <property type="entry name" value="YTH"/>
    <property type="match status" value="1"/>
</dbReference>
<accession>A0AAD9NG75</accession>
<dbReference type="PANTHER" id="PTHR12357:SF3">
    <property type="entry name" value="YTH DOMAIN-CONTAINING PROTEIN 1"/>
    <property type="match status" value="1"/>
</dbReference>
<dbReference type="PANTHER" id="PTHR12357">
    <property type="entry name" value="YTH YT521-B HOMOLOGY DOMAIN-CONTAINING"/>
    <property type="match status" value="1"/>
</dbReference>
<dbReference type="CDD" id="cd21134">
    <property type="entry name" value="YTH"/>
    <property type="match status" value="1"/>
</dbReference>
<feature type="compositionally biased region" description="Polar residues" evidence="1">
    <location>
        <begin position="139"/>
        <end position="148"/>
    </location>
</feature>
<evidence type="ECO:0000313" key="4">
    <source>
        <dbReference type="Proteomes" id="UP001208570"/>
    </source>
</evidence>
<proteinExistence type="predicted"/>
<reference evidence="3" key="1">
    <citation type="journal article" date="2023" name="Mol. Biol. Evol.">
        <title>Third-Generation Sequencing Reveals the Adaptive Role of the Epigenome in Three Deep-Sea Polychaetes.</title>
        <authorList>
            <person name="Perez M."/>
            <person name="Aroh O."/>
            <person name="Sun Y."/>
            <person name="Lan Y."/>
            <person name="Juniper S.K."/>
            <person name="Young C.R."/>
            <person name="Angers B."/>
            <person name="Qian P.Y."/>
        </authorList>
    </citation>
    <scope>NUCLEOTIDE SEQUENCE</scope>
    <source>
        <strain evidence="3">P08H-3</strain>
    </source>
</reference>
<feature type="compositionally biased region" description="Basic and acidic residues" evidence="1">
    <location>
        <begin position="264"/>
        <end position="276"/>
    </location>
</feature>
<feature type="compositionally biased region" description="Basic and acidic residues" evidence="1">
    <location>
        <begin position="159"/>
        <end position="170"/>
    </location>
</feature>
<evidence type="ECO:0000256" key="1">
    <source>
        <dbReference type="SAM" id="MobiDB-lite"/>
    </source>
</evidence>
<dbReference type="Proteomes" id="UP001208570">
    <property type="component" value="Unassembled WGS sequence"/>
</dbReference>
<feature type="domain" description="YTH" evidence="2">
    <location>
        <begin position="289"/>
        <end position="426"/>
    </location>
</feature>
<dbReference type="InterPro" id="IPR007275">
    <property type="entry name" value="YTH_domain"/>
</dbReference>
<feature type="compositionally biased region" description="Low complexity" evidence="1">
    <location>
        <begin position="192"/>
        <end position="211"/>
    </location>
</feature>